<feature type="region of interest" description="Disordered" evidence="1">
    <location>
        <begin position="1"/>
        <end position="63"/>
    </location>
</feature>
<dbReference type="InterPro" id="IPR006461">
    <property type="entry name" value="PLAC_motif_containing"/>
</dbReference>
<feature type="compositionally biased region" description="Pro residues" evidence="1">
    <location>
        <begin position="14"/>
        <end position="28"/>
    </location>
</feature>
<reference evidence="2" key="2">
    <citation type="submission" date="2023-02" db="EMBL/GenBank/DDBJ databases">
        <authorList>
            <person name="Swenson N.G."/>
            <person name="Wegrzyn J.L."/>
            <person name="Mcevoy S.L."/>
        </authorList>
    </citation>
    <scope>NUCLEOTIDE SEQUENCE</scope>
    <source>
        <strain evidence="2">91603</strain>
        <tissue evidence="2">Leaf</tissue>
    </source>
</reference>
<gene>
    <name evidence="2" type="ORF">LWI28_023038</name>
</gene>
<feature type="compositionally biased region" description="Pro residues" evidence="1">
    <location>
        <begin position="37"/>
        <end position="48"/>
    </location>
</feature>
<protein>
    <submittedName>
        <fullName evidence="2">Uncharacterized protein</fullName>
    </submittedName>
</protein>
<comment type="caution">
    <text evidence="2">The sequence shown here is derived from an EMBL/GenBank/DDBJ whole genome shotgun (WGS) entry which is preliminary data.</text>
</comment>
<keyword evidence="3" id="KW-1185">Reference proteome</keyword>
<evidence type="ECO:0000313" key="3">
    <source>
        <dbReference type="Proteomes" id="UP001064489"/>
    </source>
</evidence>
<dbReference type="AlphaFoldDB" id="A0AAD5NNX8"/>
<reference evidence="2" key="1">
    <citation type="journal article" date="2022" name="Plant J.">
        <title>Strategies of tolerance reflected in two North American maple genomes.</title>
        <authorList>
            <person name="McEvoy S.L."/>
            <person name="Sezen U.U."/>
            <person name="Trouern-Trend A."/>
            <person name="McMahon S.M."/>
            <person name="Schaberg P.G."/>
            <person name="Yang J."/>
            <person name="Wegrzyn J.L."/>
            <person name="Swenson N.G."/>
        </authorList>
    </citation>
    <scope>NUCLEOTIDE SEQUENCE</scope>
    <source>
        <strain evidence="2">91603</strain>
    </source>
</reference>
<accession>A0AAD5NNX8</accession>
<dbReference type="Proteomes" id="UP001064489">
    <property type="component" value="Chromosome 7"/>
</dbReference>
<organism evidence="2 3">
    <name type="scientific">Acer negundo</name>
    <name type="common">Box elder</name>
    <dbReference type="NCBI Taxonomy" id="4023"/>
    <lineage>
        <taxon>Eukaryota</taxon>
        <taxon>Viridiplantae</taxon>
        <taxon>Streptophyta</taxon>
        <taxon>Embryophyta</taxon>
        <taxon>Tracheophyta</taxon>
        <taxon>Spermatophyta</taxon>
        <taxon>Magnoliopsida</taxon>
        <taxon>eudicotyledons</taxon>
        <taxon>Gunneridae</taxon>
        <taxon>Pentapetalae</taxon>
        <taxon>rosids</taxon>
        <taxon>malvids</taxon>
        <taxon>Sapindales</taxon>
        <taxon>Sapindaceae</taxon>
        <taxon>Hippocastanoideae</taxon>
        <taxon>Acereae</taxon>
        <taxon>Acer</taxon>
    </lineage>
</organism>
<name>A0AAD5NNX8_ACENE</name>
<feature type="compositionally biased region" description="Polar residues" evidence="1">
    <location>
        <begin position="1"/>
        <end position="12"/>
    </location>
</feature>
<feature type="compositionally biased region" description="Low complexity" evidence="1">
    <location>
        <begin position="49"/>
        <end position="63"/>
    </location>
</feature>
<dbReference type="PANTHER" id="PTHR15907">
    <property type="entry name" value="DUF614 FAMILY PROTEIN-RELATED"/>
    <property type="match status" value="1"/>
</dbReference>
<dbReference type="Pfam" id="PF04749">
    <property type="entry name" value="PLAC8"/>
    <property type="match status" value="1"/>
</dbReference>
<dbReference type="NCBIfam" id="TIGR01571">
    <property type="entry name" value="A_thal_Cys_rich"/>
    <property type="match status" value="1"/>
</dbReference>
<dbReference type="EMBL" id="JAJSOW010000104">
    <property type="protein sequence ID" value="KAI9170131.1"/>
    <property type="molecule type" value="Genomic_DNA"/>
</dbReference>
<sequence length="273" mass="30169">MGRVQVQTQFSYPSPHPQPQSPQVPHPRTPQLQPQSPHAPHPGSPQPQPQSRSISHGAQPYQQQPQQFYEHQLPNKYVVPVNDNNNMKLVNNPIYAQECQQPSSPMQMIPQGVATVPSKDSFQNTTAIGIPHQQVSMSPLQVINNNSSNNMMAMAPWTTGLFDCMDDPTNALVTATFPCVTFGQIADVLDNGHTTCATSGIIYASAPCLVSRPYRKKLRQRFGLVEAPSSDWIVHSIFEPCALCQAYRELANRGLDPALGKQIKSPFLLSLHE</sequence>
<evidence type="ECO:0000313" key="2">
    <source>
        <dbReference type="EMBL" id="KAI9170131.1"/>
    </source>
</evidence>
<proteinExistence type="predicted"/>
<evidence type="ECO:0000256" key="1">
    <source>
        <dbReference type="SAM" id="MobiDB-lite"/>
    </source>
</evidence>